<evidence type="ECO:0000313" key="3">
    <source>
        <dbReference type="Proteomes" id="UP000823521"/>
    </source>
</evidence>
<evidence type="ECO:0000256" key="1">
    <source>
        <dbReference type="SAM" id="MobiDB-lite"/>
    </source>
</evidence>
<sequence>VHQPGAVHWSGSGATREECWQQLSPGLRDRVDQRIGRMLDWWATDLDGRVSAVVLGTRALVSVNPTVNGAGEPAYELVTVHLDEASFRSAPVRGPSPAPTERRSSAATGAHRPGSAPGSPAGPGRPLRLDEGCTDVLGMLPARDQQLMQDPFLTASAPLRSDFFAYRTGSANSLNGATIRLWCYLTDTRSLTFCAAVGHGYREGVGARAWETTCWRASTRPGAKAAGR</sequence>
<organism evidence="2 3">
    <name type="scientific">Micromonospora echinofusca</name>
    <dbReference type="NCBI Taxonomy" id="47858"/>
    <lineage>
        <taxon>Bacteria</taxon>
        <taxon>Bacillati</taxon>
        <taxon>Actinomycetota</taxon>
        <taxon>Actinomycetes</taxon>
        <taxon>Micromonosporales</taxon>
        <taxon>Micromonosporaceae</taxon>
        <taxon>Micromonospora</taxon>
    </lineage>
</organism>
<feature type="region of interest" description="Disordered" evidence="1">
    <location>
        <begin position="88"/>
        <end position="130"/>
    </location>
</feature>
<dbReference type="EMBL" id="WVUH01000679">
    <property type="protein sequence ID" value="MBO4210919.1"/>
    <property type="molecule type" value="Genomic_DNA"/>
</dbReference>
<comment type="caution">
    <text evidence="2">The sequence shown here is derived from an EMBL/GenBank/DDBJ whole genome shotgun (WGS) entry which is preliminary data.</text>
</comment>
<dbReference type="Proteomes" id="UP000823521">
    <property type="component" value="Unassembled WGS sequence"/>
</dbReference>
<evidence type="ECO:0000313" key="2">
    <source>
        <dbReference type="EMBL" id="MBO4210919.1"/>
    </source>
</evidence>
<name>A0ABS3W2N9_MICEH</name>
<feature type="compositionally biased region" description="Low complexity" evidence="1">
    <location>
        <begin position="109"/>
        <end position="126"/>
    </location>
</feature>
<protein>
    <submittedName>
        <fullName evidence="2">Uncharacterized protein</fullName>
    </submittedName>
</protein>
<proteinExistence type="predicted"/>
<dbReference type="RefSeq" id="WP_208817951.1">
    <property type="nucleotide sequence ID" value="NZ_WVUH01000679.1"/>
</dbReference>
<feature type="non-terminal residue" evidence="2">
    <location>
        <position position="1"/>
    </location>
</feature>
<reference evidence="2 3" key="1">
    <citation type="submission" date="2019-12" db="EMBL/GenBank/DDBJ databases">
        <title>Whole genome sequencing of endophytic Actinobacterium Micromonospora sp. MPMI6T.</title>
        <authorList>
            <person name="Evv R."/>
            <person name="Podile A.R."/>
        </authorList>
    </citation>
    <scope>NUCLEOTIDE SEQUENCE [LARGE SCALE GENOMIC DNA]</scope>
    <source>
        <strain evidence="2 3">MPMI6</strain>
    </source>
</reference>
<keyword evidence="3" id="KW-1185">Reference proteome</keyword>
<accession>A0ABS3W2N9</accession>
<gene>
    <name evidence="2" type="ORF">GSF22_33755</name>
</gene>